<organism evidence="2 3">
    <name type="scientific">Theobroma cacao</name>
    <name type="common">Cacao</name>
    <name type="synonym">Cocoa</name>
    <dbReference type="NCBI Taxonomy" id="3641"/>
    <lineage>
        <taxon>Eukaryota</taxon>
        <taxon>Viridiplantae</taxon>
        <taxon>Streptophyta</taxon>
        <taxon>Embryophyta</taxon>
        <taxon>Tracheophyta</taxon>
        <taxon>Spermatophyta</taxon>
        <taxon>Magnoliopsida</taxon>
        <taxon>eudicotyledons</taxon>
        <taxon>Gunneridae</taxon>
        <taxon>Pentapetalae</taxon>
        <taxon>rosids</taxon>
        <taxon>malvids</taxon>
        <taxon>Malvales</taxon>
        <taxon>Malvaceae</taxon>
        <taxon>Byttnerioideae</taxon>
        <taxon>Theobroma</taxon>
    </lineage>
</organism>
<dbReference type="InParanoid" id="A0A061EIQ2"/>
<dbReference type="Gramene" id="EOY04538">
    <property type="protein sequence ID" value="EOY04538"/>
    <property type="gene ID" value="TCM_019774"/>
</dbReference>
<evidence type="ECO:0000313" key="3">
    <source>
        <dbReference type="Proteomes" id="UP000026915"/>
    </source>
</evidence>
<keyword evidence="3" id="KW-1185">Reference proteome</keyword>
<keyword evidence="1" id="KW-0472">Membrane</keyword>
<protein>
    <submittedName>
        <fullName evidence="2">Uncharacterized protein</fullName>
    </submittedName>
</protein>
<feature type="transmembrane region" description="Helical" evidence="1">
    <location>
        <begin position="63"/>
        <end position="83"/>
    </location>
</feature>
<accession>A0A061EIQ2</accession>
<gene>
    <name evidence="2" type="ORF">TCM_019774</name>
</gene>
<dbReference type="EMBL" id="CM001882">
    <property type="protein sequence ID" value="EOY04538.1"/>
    <property type="molecule type" value="Genomic_DNA"/>
</dbReference>
<proteinExistence type="predicted"/>
<evidence type="ECO:0000313" key="2">
    <source>
        <dbReference type="EMBL" id="EOY04538.1"/>
    </source>
</evidence>
<dbReference type="Proteomes" id="UP000026915">
    <property type="component" value="Chromosome 4"/>
</dbReference>
<keyword evidence="1" id="KW-0812">Transmembrane</keyword>
<name>A0A061EIQ2_THECC</name>
<dbReference type="AlphaFoldDB" id="A0A061EIQ2"/>
<dbReference type="HOGENOM" id="CLU_2377005_0_0_1"/>
<keyword evidence="1" id="KW-1133">Transmembrane helix</keyword>
<sequence>MPIIDTTGRVCRQVEWINKWTTFETSSSLPITCDESPRKEWVTWFPLGRTIISVTLLWSPNRLAWLLMLLRDILIFLIFLAIWRRNAIELKEEKT</sequence>
<reference evidence="2 3" key="1">
    <citation type="journal article" date="2013" name="Genome Biol.">
        <title>The genome sequence of the most widely cultivated cacao type and its use to identify candidate genes regulating pod color.</title>
        <authorList>
            <person name="Motamayor J.C."/>
            <person name="Mockaitis K."/>
            <person name="Schmutz J."/>
            <person name="Haiminen N."/>
            <person name="Iii D.L."/>
            <person name="Cornejo O."/>
            <person name="Findley S.D."/>
            <person name="Zheng P."/>
            <person name="Utro F."/>
            <person name="Royaert S."/>
            <person name="Saski C."/>
            <person name="Jenkins J."/>
            <person name="Podicheti R."/>
            <person name="Zhao M."/>
            <person name="Scheffler B.E."/>
            <person name="Stack J.C."/>
            <person name="Feltus F.A."/>
            <person name="Mustiga G.M."/>
            <person name="Amores F."/>
            <person name="Phillips W."/>
            <person name="Marelli J.P."/>
            <person name="May G.D."/>
            <person name="Shapiro H."/>
            <person name="Ma J."/>
            <person name="Bustamante C.D."/>
            <person name="Schnell R.J."/>
            <person name="Main D."/>
            <person name="Gilbert D."/>
            <person name="Parida L."/>
            <person name="Kuhn D.N."/>
        </authorList>
    </citation>
    <scope>NUCLEOTIDE SEQUENCE [LARGE SCALE GENOMIC DNA]</scope>
    <source>
        <strain evidence="3">cv. Matina 1-6</strain>
    </source>
</reference>
<evidence type="ECO:0000256" key="1">
    <source>
        <dbReference type="SAM" id="Phobius"/>
    </source>
</evidence>